<keyword evidence="11" id="KW-1185">Reference proteome</keyword>
<evidence type="ECO:0000256" key="5">
    <source>
        <dbReference type="ARBA" id="ARBA00022679"/>
    </source>
</evidence>
<feature type="repeat" description="TPR" evidence="8">
    <location>
        <begin position="228"/>
        <end position="261"/>
    </location>
</feature>
<dbReference type="SMART" id="SM00028">
    <property type="entry name" value="TPR"/>
    <property type="match status" value="7"/>
</dbReference>
<evidence type="ECO:0000313" key="11">
    <source>
        <dbReference type="Proteomes" id="UP000236327"/>
    </source>
</evidence>
<evidence type="ECO:0000256" key="1">
    <source>
        <dbReference type="ARBA" id="ARBA00004922"/>
    </source>
</evidence>
<dbReference type="PANTHER" id="PTHR44998:SF1">
    <property type="entry name" value="UDP-N-ACETYLGLUCOSAMINE--PEPTIDE N-ACETYLGLUCOSAMINYLTRANSFERASE 110 KDA SUBUNIT"/>
    <property type="match status" value="1"/>
</dbReference>
<dbReference type="EC" id="2.4.1.255" evidence="3"/>
<dbReference type="EMBL" id="LYMM01000039">
    <property type="protein sequence ID" value="PNU04213.1"/>
    <property type="molecule type" value="Genomic_DNA"/>
</dbReference>
<dbReference type="Gene3D" id="3.40.50.11380">
    <property type="match status" value="1"/>
</dbReference>
<keyword evidence="4" id="KW-0328">Glycosyltransferase</keyword>
<dbReference type="PROSITE" id="PS50005">
    <property type="entry name" value="TPR"/>
    <property type="match status" value="3"/>
</dbReference>
<dbReference type="GO" id="GO:0097363">
    <property type="term" value="F:protein O-acetylglucosaminyltransferase activity"/>
    <property type="evidence" value="ECO:0007669"/>
    <property type="project" value="UniProtKB-EC"/>
</dbReference>
<keyword evidence="5" id="KW-0808">Transferase</keyword>
<organism evidence="10 11">
    <name type="scientific">Novosphingobium guangzhouense</name>
    <dbReference type="NCBI Taxonomy" id="1850347"/>
    <lineage>
        <taxon>Bacteria</taxon>
        <taxon>Pseudomonadati</taxon>
        <taxon>Pseudomonadota</taxon>
        <taxon>Alphaproteobacteria</taxon>
        <taxon>Sphingomonadales</taxon>
        <taxon>Sphingomonadaceae</taxon>
        <taxon>Novosphingobium</taxon>
    </lineage>
</organism>
<keyword evidence="7 8" id="KW-0802">TPR repeat</keyword>
<dbReference type="AlphaFoldDB" id="A0A2K2FZK7"/>
<comment type="similarity">
    <text evidence="2">Belongs to the glycosyltransferase 41 family. O-GlcNAc transferase subfamily.</text>
</comment>
<dbReference type="InterPro" id="IPR019734">
    <property type="entry name" value="TPR_rpt"/>
</dbReference>
<gene>
    <name evidence="10" type="ORF">A8V01_21445</name>
</gene>
<protein>
    <recommendedName>
        <fullName evidence="3">protein O-GlcNAc transferase</fullName>
        <ecNumber evidence="3">2.4.1.255</ecNumber>
    </recommendedName>
</protein>
<evidence type="ECO:0000256" key="8">
    <source>
        <dbReference type="PROSITE-ProRule" id="PRU00339"/>
    </source>
</evidence>
<feature type="domain" description="O-GlcNAc transferase C-terminal" evidence="9">
    <location>
        <begin position="369"/>
        <end position="527"/>
    </location>
</feature>
<sequence>MSGLESLLMKARAAARRGEIEEARALYGRILERHPRNARAKAALNALTTAPAGTDTHAQIAFDRMVAAFEAGRMAEAAACGEALSRDHPHAHGVHNLLGAAMLELGDPRGAEIAFRRAIAADPAPSASCNNLSIALRRQNRDDEAEAVLREVIARVPDYADARYNLAGLLEEHDRCEEAALLLEQAIAIAPDHVDAHYNLGNLRARQGLRAEAIACFAAAATLHPGHADALNNMGAQLLADQRADEALSAFDRALRADPDNRNALVNRGKALSLKGERTAAIAAFRAALTVDPANASARLQALFEEAHICDWRRRGEYSLTHGPEAAAVQPFASLPFMDDPAHQLQRSRDCAARMFPEVTPPFPAPPPPEDGRIRVGYFSADFHDHATMHLMSGFFREHDASRFAVHLHSYGPRREEDAARIALRLRAASFTEISPLPDADVLALARAQGLDIAVDLKGYTLGTRTRLFGQRLAPVQVSWMGYPGTLGHPCMDYFIADRVTMPDGADAFFTEKIVRLAHCYQANDDARPILPDMRGRAGHGLPPDGFVFASFNQCYKISPAEWDVWMALLRAVEGSVLWLLRTNPWAEANLQREAAARGVDAQRLVFAPPLPHGEHLGRLTHADLFLDTFAVNAHTTASDALWAGLPVLTLTGRQFAARVAASLLCAVGLPELTTQTVEDYAATALALARDPARLADLRARLATNRRTHPLFDTEGYTRRVERAFEEMHRRRLHDLPPEPFDVR</sequence>
<proteinExistence type="inferred from homology"/>
<name>A0A2K2FZK7_9SPHN</name>
<dbReference type="Pfam" id="PF13432">
    <property type="entry name" value="TPR_16"/>
    <property type="match status" value="4"/>
</dbReference>
<dbReference type="PANTHER" id="PTHR44998">
    <property type="match status" value="1"/>
</dbReference>
<dbReference type="Proteomes" id="UP000236327">
    <property type="component" value="Unassembled WGS sequence"/>
</dbReference>
<accession>A0A2K2FZK7</accession>
<evidence type="ECO:0000256" key="4">
    <source>
        <dbReference type="ARBA" id="ARBA00022676"/>
    </source>
</evidence>
<dbReference type="SUPFAM" id="SSF48452">
    <property type="entry name" value="TPR-like"/>
    <property type="match status" value="1"/>
</dbReference>
<dbReference type="PROSITE" id="PS50293">
    <property type="entry name" value="TPR_REGION"/>
    <property type="match status" value="1"/>
</dbReference>
<comment type="pathway">
    <text evidence="1">Protein modification; protein glycosylation.</text>
</comment>
<feature type="repeat" description="TPR" evidence="8">
    <location>
        <begin position="194"/>
        <end position="227"/>
    </location>
</feature>
<evidence type="ECO:0000256" key="3">
    <source>
        <dbReference type="ARBA" id="ARBA00011970"/>
    </source>
</evidence>
<dbReference type="Gene3D" id="1.25.40.10">
    <property type="entry name" value="Tetratricopeptide repeat domain"/>
    <property type="match status" value="3"/>
</dbReference>
<keyword evidence="6" id="KW-0677">Repeat</keyword>
<evidence type="ECO:0000256" key="6">
    <source>
        <dbReference type="ARBA" id="ARBA00022737"/>
    </source>
</evidence>
<dbReference type="InterPro" id="IPR029489">
    <property type="entry name" value="OGT/SEC/SPY_C"/>
</dbReference>
<dbReference type="InterPro" id="IPR011990">
    <property type="entry name" value="TPR-like_helical_dom_sf"/>
</dbReference>
<evidence type="ECO:0000313" key="10">
    <source>
        <dbReference type="EMBL" id="PNU04213.1"/>
    </source>
</evidence>
<comment type="caution">
    <text evidence="10">The sequence shown here is derived from an EMBL/GenBank/DDBJ whole genome shotgun (WGS) entry which is preliminary data.</text>
</comment>
<dbReference type="OrthoDB" id="146908at2"/>
<evidence type="ECO:0000256" key="7">
    <source>
        <dbReference type="ARBA" id="ARBA00022803"/>
    </source>
</evidence>
<evidence type="ECO:0000259" key="9">
    <source>
        <dbReference type="Pfam" id="PF13844"/>
    </source>
</evidence>
<feature type="domain" description="O-GlcNAc transferase C-terminal" evidence="9">
    <location>
        <begin position="536"/>
        <end position="719"/>
    </location>
</feature>
<dbReference type="Gene3D" id="3.40.50.2000">
    <property type="entry name" value="Glycogen Phosphorylase B"/>
    <property type="match status" value="1"/>
</dbReference>
<reference evidence="10 11" key="1">
    <citation type="submission" date="2016-05" db="EMBL/GenBank/DDBJ databases">
        <title>Complete genome sequence of Novosphingobium guangzhouense SA925(T).</title>
        <authorList>
            <person name="Sha S."/>
        </authorList>
    </citation>
    <scope>NUCLEOTIDE SEQUENCE [LARGE SCALE GENOMIC DNA]</scope>
    <source>
        <strain evidence="10 11">SA925</strain>
    </source>
</reference>
<dbReference type="Pfam" id="PF13844">
    <property type="entry name" value="Glyco_transf_41"/>
    <property type="match status" value="2"/>
</dbReference>
<feature type="repeat" description="TPR" evidence="8">
    <location>
        <begin position="262"/>
        <end position="295"/>
    </location>
</feature>
<evidence type="ECO:0000256" key="2">
    <source>
        <dbReference type="ARBA" id="ARBA00005386"/>
    </source>
</evidence>
<dbReference type="Pfam" id="PF13181">
    <property type="entry name" value="TPR_8"/>
    <property type="match status" value="1"/>
</dbReference>